<dbReference type="RefSeq" id="WP_261403810.1">
    <property type="nucleotide sequence ID" value="NZ_CP081869.1"/>
</dbReference>
<feature type="transmembrane region" description="Helical" evidence="1">
    <location>
        <begin position="68"/>
        <end position="87"/>
    </location>
</feature>
<organism evidence="2 3">
    <name type="scientific">Chenggangzhangella methanolivorans</name>
    <dbReference type="NCBI Taxonomy" id="1437009"/>
    <lineage>
        <taxon>Bacteria</taxon>
        <taxon>Pseudomonadati</taxon>
        <taxon>Pseudomonadota</taxon>
        <taxon>Alphaproteobacteria</taxon>
        <taxon>Hyphomicrobiales</taxon>
        <taxon>Methylopilaceae</taxon>
        <taxon>Chenggangzhangella</taxon>
    </lineage>
</organism>
<dbReference type="AlphaFoldDB" id="A0A9E6RC82"/>
<evidence type="ECO:0000313" key="2">
    <source>
        <dbReference type="EMBL" id="QZO00639.1"/>
    </source>
</evidence>
<keyword evidence="1" id="KW-0472">Membrane</keyword>
<keyword evidence="1" id="KW-1133">Transmembrane helix</keyword>
<dbReference type="KEGG" id="cmet:K6K41_02685"/>
<gene>
    <name evidence="2" type="ORF">K6K41_02685</name>
</gene>
<sequence length="212" mass="23015">MLNSDNDLVRILSRSAVAGVGFSAGRDFYKGMKNNAFLIVAALVLLVAPFMLARMVTQGHDAREGQKSTLPAIGLGAIFLLLIYFLITGGYGERNPATGSTDNSGTIALVLLMISSLAAALGTLMGLSERPKRLRGFRIAADNERFLQDNGIRNLGGESQALRDAAGTEMVIDDERRDNEIVLKVVGRRMKRAFLTHDDEGRFIQYIPAEGL</sequence>
<proteinExistence type="predicted"/>
<feature type="transmembrane region" description="Helical" evidence="1">
    <location>
        <begin position="107"/>
        <end position="128"/>
    </location>
</feature>
<accession>A0A9E6RC82</accession>
<dbReference type="Proteomes" id="UP000825701">
    <property type="component" value="Chromosome"/>
</dbReference>
<evidence type="ECO:0000313" key="3">
    <source>
        <dbReference type="Proteomes" id="UP000825701"/>
    </source>
</evidence>
<dbReference type="EMBL" id="CP081869">
    <property type="protein sequence ID" value="QZO00639.1"/>
    <property type="molecule type" value="Genomic_DNA"/>
</dbReference>
<keyword evidence="1" id="KW-0812">Transmembrane</keyword>
<keyword evidence="3" id="KW-1185">Reference proteome</keyword>
<name>A0A9E6RC82_9HYPH</name>
<evidence type="ECO:0000256" key="1">
    <source>
        <dbReference type="SAM" id="Phobius"/>
    </source>
</evidence>
<feature type="transmembrane region" description="Helical" evidence="1">
    <location>
        <begin position="36"/>
        <end position="56"/>
    </location>
</feature>
<protein>
    <submittedName>
        <fullName evidence="2">Uncharacterized protein</fullName>
    </submittedName>
</protein>
<reference evidence="2" key="1">
    <citation type="submission" date="2021-08" db="EMBL/GenBank/DDBJ databases">
        <authorList>
            <person name="Zhang H."/>
            <person name="Xu M."/>
            <person name="Yu Z."/>
            <person name="Yang L."/>
            <person name="Cai Y."/>
        </authorList>
    </citation>
    <scope>NUCLEOTIDE SEQUENCE</scope>
    <source>
        <strain evidence="2">CHL1</strain>
    </source>
</reference>